<dbReference type="OrthoDB" id="3512640at2759"/>
<comment type="caution">
    <text evidence="5">The sequence shown here is derived from an EMBL/GenBank/DDBJ whole genome shotgun (WGS) entry which is preliminary data.</text>
</comment>
<dbReference type="AlphaFoldDB" id="A0A1Y1WHK3"/>
<dbReference type="GO" id="GO:0005737">
    <property type="term" value="C:cytoplasm"/>
    <property type="evidence" value="ECO:0007669"/>
    <property type="project" value="TreeGrafter"/>
</dbReference>
<organism evidence="5 6">
    <name type="scientific">Linderina pennispora</name>
    <dbReference type="NCBI Taxonomy" id="61395"/>
    <lineage>
        <taxon>Eukaryota</taxon>
        <taxon>Fungi</taxon>
        <taxon>Fungi incertae sedis</taxon>
        <taxon>Zoopagomycota</taxon>
        <taxon>Kickxellomycotina</taxon>
        <taxon>Kickxellomycetes</taxon>
        <taxon>Kickxellales</taxon>
        <taxon>Kickxellaceae</taxon>
        <taxon>Linderina</taxon>
    </lineage>
</organism>
<evidence type="ECO:0000313" key="6">
    <source>
        <dbReference type="Proteomes" id="UP000193922"/>
    </source>
</evidence>
<dbReference type="Pfam" id="PF01053">
    <property type="entry name" value="Cys_Met_Meta_PP"/>
    <property type="match status" value="1"/>
</dbReference>
<dbReference type="GeneID" id="63808835"/>
<dbReference type="PANTHER" id="PTHR11808">
    <property type="entry name" value="TRANS-SULFURATION ENZYME FAMILY MEMBER"/>
    <property type="match status" value="1"/>
</dbReference>
<reference evidence="5 6" key="1">
    <citation type="submission" date="2016-07" db="EMBL/GenBank/DDBJ databases">
        <title>Pervasive Adenine N6-methylation of Active Genes in Fungi.</title>
        <authorList>
            <consortium name="DOE Joint Genome Institute"/>
            <person name="Mondo S.J."/>
            <person name="Dannebaum R.O."/>
            <person name="Kuo R.C."/>
            <person name="Labutti K."/>
            <person name="Haridas S."/>
            <person name="Kuo A."/>
            <person name="Salamov A."/>
            <person name="Ahrendt S.R."/>
            <person name="Lipzen A."/>
            <person name="Sullivan W."/>
            <person name="Andreopoulos W.B."/>
            <person name="Clum A."/>
            <person name="Lindquist E."/>
            <person name="Daum C."/>
            <person name="Ramamoorthy G.K."/>
            <person name="Gryganskyi A."/>
            <person name="Culley D."/>
            <person name="Magnuson J.K."/>
            <person name="James T.Y."/>
            <person name="O'Malley M.A."/>
            <person name="Stajich J.E."/>
            <person name="Spatafora J.W."/>
            <person name="Visel A."/>
            <person name="Grigoriev I.V."/>
        </authorList>
    </citation>
    <scope>NUCLEOTIDE SEQUENCE [LARGE SCALE GENOMIC DNA]</scope>
    <source>
        <strain evidence="5 6">ATCC 12442</strain>
    </source>
</reference>
<evidence type="ECO:0000313" key="5">
    <source>
        <dbReference type="EMBL" id="ORX73051.1"/>
    </source>
</evidence>
<dbReference type="GO" id="GO:0030170">
    <property type="term" value="F:pyridoxal phosphate binding"/>
    <property type="evidence" value="ECO:0007669"/>
    <property type="project" value="InterPro"/>
</dbReference>
<dbReference type="Gene3D" id="3.90.1150.10">
    <property type="entry name" value="Aspartate Aminotransferase, domain 1"/>
    <property type="match status" value="1"/>
</dbReference>
<dbReference type="SUPFAM" id="SSF53383">
    <property type="entry name" value="PLP-dependent transferases"/>
    <property type="match status" value="1"/>
</dbReference>
<evidence type="ECO:0000256" key="2">
    <source>
        <dbReference type="ARBA" id="ARBA00022898"/>
    </source>
</evidence>
<name>A0A1Y1WHK3_9FUNG</name>
<feature type="modified residue" description="N6-(pyridoxal phosphate)lysine" evidence="3">
    <location>
        <position position="201"/>
    </location>
</feature>
<dbReference type="InterPro" id="IPR015424">
    <property type="entry name" value="PyrdxlP-dep_Trfase"/>
</dbReference>
<sequence>MVEIKNPLYDTAAPSTQALHAADHLQVTPDVAAPITVSTIYEYSSASVTANNYGPDQRYVYAREGTATTTKAEAALSTLTEGHAVLYGSGLTASLAVLVELKPKKIAIGHAYFGVKKVIEQYQGLVPGVQVVGAECDYAGVDLVWIESPINPTGEVLDIEKYALRAHAAGAKLVVDATFAPPPISYPFRQGADIVVHSATKYMGGHSDLLAGVVVAKDTKTAESLRYARYILGLNAGNLEAWLLLRSLKTLPVRITQQSATAKRIVALLESHRRLAVHTACHTPSAEQTSVGKAIHGVQHASLQQICPPFDVARQHPHGFGAVFAVNFRSKEQALFVARHLKLHAFATSLGGVESLVDWRHGWDVTAEPTLLRVSVGLESYEDLAADWKQALLALDDHERKQAAKL</sequence>
<dbReference type="PROSITE" id="PS00868">
    <property type="entry name" value="CYS_MET_METAB_PP"/>
    <property type="match status" value="1"/>
</dbReference>
<evidence type="ECO:0000256" key="4">
    <source>
        <dbReference type="RuleBase" id="RU362118"/>
    </source>
</evidence>
<evidence type="ECO:0000256" key="3">
    <source>
        <dbReference type="PIRSR" id="PIRSR001434-2"/>
    </source>
</evidence>
<accession>A0A1Y1WHK3</accession>
<dbReference type="PIRSF" id="PIRSF001434">
    <property type="entry name" value="CGS"/>
    <property type="match status" value="1"/>
</dbReference>
<dbReference type="Proteomes" id="UP000193922">
    <property type="component" value="Unassembled WGS sequence"/>
</dbReference>
<dbReference type="PANTHER" id="PTHR11808:SF35">
    <property type="entry name" value="CYSTATHIONINE GAMMA-SYNTHASE (AFU_ORTHOLOGUE AFUA_7G01590)"/>
    <property type="match status" value="1"/>
</dbReference>
<dbReference type="GO" id="GO:0019346">
    <property type="term" value="P:transsulfuration"/>
    <property type="evidence" value="ECO:0007669"/>
    <property type="project" value="InterPro"/>
</dbReference>
<comment type="cofactor">
    <cofactor evidence="1 4">
        <name>pyridoxal 5'-phosphate</name>
        <dbReference type="ChEBI" id="CHEBI:597326"/>
    </cofactor>
</comment>
<dbReference type="EMBL" id="MCFD01000002">
    <property type="protein sequence ID" value="ORX73051.1"/>
    <property type="molecule type" value="Genomic_DNA"/>
</dbReference>
<gene>
    <name evidence="5" type="ORF">DL89DRAFT_86833</name>
</gene>
<dbReference type="InterPro" id="IPR015421">
    <property type="entry name" value="PyrdxlP-dep_Trfase_major"/>
</dbReference>
<evidence type="ECO:0000256" key="1">
    <source>
        <dbReference type="ARBA" id="ARBA00001933"/>
    </source>
</evidence>
<comment type="similarity">
    <text evidence="4">Belongs to the trans-sulfuration enzymes family.</text>
</comment>
<keyword evidence="6" id="KW-1185">Reference proteome</keyword>
<keyword evidence="2 3" id="KW-0663">Pyridoxal phosphate</keyword>
<protein>
    <submittedName>
        <fullName evidence="5">Putative transsulfuration enzyme family protein</fullName>
    </submittedName>
</protein>
<dbReference type="InterPro" id="IPR000277">
    <property type="entry name" value="Cys/Met-Metab_PyrdxlP-dep_enz"/>
</dbReference>
<proteinExistence type="inferred from homology"/>
<dbReference type="RefSeq" id="XP_040746391.1">
    <property type="nucleotide sequence ID" value="XM_040892187.1"/>
</dbReference>
<dbReference type="InterPro" id="IPR015422">
    <property type="entry name" value="PyrdxlP-dep_Trfase_small"/>
</dbReference>
<dbReference type="GO" id="GO:0016846">
    <property type="term" value="F:carbon-sulfur lyase activity"/>
    <property type="evidence" value="ECO:0007669"/>
    <property type="project" value="TreeGrafter"/>
</dbReference>
<dbReference type="InterPro" id="IPR054542">
    <property type="entry name" value="Cys_met_metab_PP"/>
</dbReference>
<dbReference type="Gene3D" id="3.40.640.10">
    <property type="entry name" value="Type I PLP-dependent aspartate aminotransferase-like (Major domain)"/>
    <property type="match status" value="1"/>
</dbReference>
<dbReference type="STRING" id="61395.A0A1Y1WHK3"/>